<dbReference type="EMBL" id="HACL01000057">
    <property type="protein sequence ID" value="CFW94351.1"/>
    <property type="molecule type" value="Transcribed_RNA"/>
</dbReference>
<organism evidence="1">
    <name type="scientific">Anopheles gambiae</name>
    <name type="common">African malaria mosquito</name>
    <dbReference type="NCBI Taxonomy" id="7165"/>
    <lineage>
        <taxon>Eukaryota</taxon>
        <taxon>Metazoa</taxon>
        <taxon>Ecdysozoa</taxon>
        <taxon>Arthropoda</taxon>
        <taxon>Hexapoda</taxon>
        <taxon>Insecta</taxon>
        <taxon>Pterygota</taxon>
        <taxon>Neoptera</taxon>
        <taxon>Endopterygota</taxon>
        <taxon>Diptera</taxon>
        <taxon>Nematocera</taxon>
        <taxon>Culicoidea</taxon>
        <taxon>Culicidae</taxon>
        <taxon>Anophelinae</taxon>
        <taxon>Anopheles</taxon>
    </lineage>
</organism>
<dbReference type="AlphaFoldDB" id="A0A0E4C746"/>
<protein>
    <recommendedName>
        <fullName evidence="2">Reverse transcriptase domain-containing protein</fullName>
    </recommendedName>
</protein>
<name>A0A0E4C746_ANOGA</name>
<dbReference type="VEuPathDB" id="VectorBase:AGAMI1_013664"/>
<sequence length="223" mass="25819">MQQRHRTRACAEEFSRLRREEKRVHRSKKHALEEQNMRELEQTREAYGPTRKFYLAIAGHRNNVVPKVTCFRNKDGDLISNQPEVLSRWAQYFDELLNDQLNEQLEAPLADSVMLLPPSIEETRKAIRRLKNNKAPGTDGIAAELVKNGGARLENEIHQIVTEVWDSESMPCDWNLGIIYPVYKKGDRLDCNNYRGITVLNTAYKIFSLTLQDCLVPHVEESV</sequence>
<reference evidence="1" key="1">
    <citation type="submission" date="2015-03" db="EMBL/GenBank/DDBJ databases">
        <title>Long non-coding RNA discovery across the genus Anopheles reveals conserved secondary structures within and beyond the Gambiae complex.</title>
        <authorList>
            <person name="Jenkins A."/>
            <person name="Waterhouse R."/>
            <person name="Muskavitch M."/>
        </authorList>
    </citation>
    <scope>NUCLEOTIDE SEQUENCE</scope>
    <source>
        <tissue evidence="1">Whole body</tissue>
    </source>
</reference>
<evidence type="ECO:0000313" key="1">
    <source>
        <dbReference type="EMBL" id="CFW94351.1"/>
    </source>
</evidence>
<evidence type="ECO:0008006" key="2">
    <source>
        <dbReference type="Google" id="ProtNLM"/>
    </source>
</evidence>
<accession>A0A0E4C746</accession>
<proteinExistence type="predicted"/>
<dbReference type="PANTHER" id="PTHR19446">
    <property type="entry name" value="REVERSE TRANSCRIPTASES"/>
    <property type="match status" value="1"/>
</dbReference>